<dbReference type="VEuPathDB" id="TriTrypDB:Lsey_0150_0060"/>
<proteinExistence type="predicted"/>
<dbReference type="EMBL" id="LJSK01000150">
    <property type="protein sequence ID" value="KPI86063.1"/>
    <property type="molecule type" value="Genomic_DNA"/>
</dbReference>
<comment type="caution">
    <text evidence="2">The sequence shown here is derived from an EMBL/GenBank/DDBJ whole genome shotgun (WGS) entry which is preliminary data.</text>
</comment>
<dbReference type="AlphaFoldDB" id="A0A0N1I2Y3"/>
<evidence type="ECO:0000313" key="3">
    <source>
        <dbReference type="Proteomes" id="UP000038009"/>
    </source>
</evidence>
<evidence type="ECO:0000256" key="1">
    <source>
        <dbReference type="SAM" id="MobiDB-lite"/>
    </source>
</evidence>
<evidence type="ECO:0000313" key="2">
    <source>
        <dbReference type="EMBL" id="KPI86063.1"/>
    </source>
</evidence>
<accession>A0A0N1I2Y3</accession>
<dbReference type="Proteomes" id="UP000038009">
    <property type="component" value="Unassembled WGS sequence"/>
</dbReference>
<reference evidence="2 3" key="1">
    <citation type="journal article" date="2015" name="PLoS Pathog.">
        <title>Leptomonas seymouri: Adaptations to the Dixenous Life Cycle Analyzed by Genome Sequencing, Transcriptome Profiling and Co-infection with Leishmania donovani.</title>
        <authorList>
            <person name="Kraeva N."/>
            <person name="Butenko A."/>
            <person name="Hlavacova J."/>
            <person name="Kostygov A."/>
            <person name="Myskova J."/>
            <person name="Grybchuk D."/>
            <person name="Lestinova T."/>
            <person name="Votypka J."/>
            <person name="Volf P."/>
            <person name="Opperdoes F."/>
            <person name="Flegontov P."/>
            <person name="Lukes J."/>
            <person name="Yurchenko V."/>
        </authorList>
    </citation>
    <scope>NUCLEOTIDE SEQUENCE [LARGE SCALE GENOMIC DNA]</scope>
    <source>
        <strain evidence="2 3">ATCC 30220</strain>
    </source>
</reference>
<sequence length="294" mass="31361">MSSILPDAAPPVYSSIVVPSVAGSSAFRGGGGVLHSGRMRRAPHDRGVKRTIECPCAVRLYHLIGNDVAARSEYCSVVLGAPSVGINEAARTELLSSRSPIITTTATSISAEGQIVRFYKVDRTNANATSVLSSSRTLAHPIAVQLAWGDTTVWEVAHTALRAVRAEVDAAYKAARCGLAQKNKGGSSNDLIGRQPSNRAQTAAEEDMQKEEEEEALYSTPMSRYEVELLTGSVNSLGQASIIPLCTVACRQVIPGHSGLLPLRRNSSVDYNTALYELAYNLGDPVFVTCTRTV</sequence>
<feature type="region of interest" description="Disordered" evidence="1">
    <location>
        <begin position="183"/>
        <end position="211"/>
    </location>
</feature>
<feature type="compositionally biased region" description="Polar residues" evidence="1">
    <location>
        <begin position="184"/>
        <end position="201"/>
    </location>
</feature>
<dbReference type="OMA" id="RRTAECP"/>
<keyword evidence="3" id="KW-1185">Reference proteome</keyword>
<name>A0A0N1I2Y3_LEPSE</name>
<protein>
    <submittedName>
        <fullName evidence="2">Uncharacterized protein</fullName>
    </submittedName>
</protein>
<gene>
    <name evidence="2" type="ORF">ABL78_4865</name>
</gene>
<dbReference type="OrthoDB" id="273368at2759"/>
<organism evidence="2 3">
    <name type="scientific">Leptomonas seymouri</name>
    <dbReference type="NCBI Taxonomy" id="5684"/>
    <lineage>
        <taxon>Eukaryota</taxon>
        <taxon>Discoba</taxon>
        <taxon>Euglenozoa</taxon>
        <taxon>Kinetoplastea</taxon>
        <taxon>Metakinetoplastina</taxon>
        <taxon>Trypanosomatida</taxon>
        <taxon>Trypanosomatidae</taxon>
        <taxon>Leishmaniinae</taxon>
        <taxon>Leptomonas</taxon>
    </lineage>
</organism>